<dbReference type="Proteomes" id="UP000663860">
    <property type="component" value="Unassembled WGS sequence"/>
</dbReference>
<protein>
    <submittedName>
        <fullName evidence="2">Uncharacterized protein</fullName>
    </submittedName>
</protein>
<organism evidence="2 3">
    <name type="scientific">Adineta steineri</name>
    <dbReference type="NCBI Taxonomy" id="433720"/>
    <lineage>
        <taxon>Eukaryota</taxon>
        <taxon>Metazoa</taxon>
        <taxon>Spiralia</taxon>
        <taxon>Gnathifera</taxon>
        <taxon>Rotifera</taxon>
        <taxon>Eurotatoria</taxon>
        <taxon>Bdelloidea</taxon>
        <taxon>Adinetida</taxon>
        <taxon>Adinetidae</taxon>
        <taxon>Adineta</taxon>
    </lineage>
</organism>
<dbReference type="EMBL" id="CAJNOE010007045">
    <property type="protein sequence ID" value="CAF1526313.1"/>
    <property type="molecule type" value="Genomic_DNA"/>
</dbReference>
<evidence type="ECO:0000313" key="3">
    <source>
        <dbReference type="Proteomes" id="UP000663860"/>
    </source>
</evidence>
<proteinExistence type="predicted"/>
<evidence type="ECO:0000256" key="1">
    <source>
        <dbReference type="SAM" id="MobiDB-lite"/>
    </source>
</evidence>
<feature type="compositionally biased region" description="Basic and acidic residues" evidence="1">
    <location>
        <begin position="14"/>
        <end position="23"/>
    </location>
</feature>
<feature type="region of interest" description="Disordered" evidence="1">
    <location>
        <begin position="1"/>
        <end position="28"/>
    </location>
</feature>
<name>A0A815VCD8_9BILA</name>
<sequence>GVSRGPSKLLSKFMPDEHRKDAPKSPGNKYTYERILIVIAISVE</sequence>
<gene>
    <name evidence="2" type="ORF">IZO911_LOCUS46004</name>
</gene>
<evidence type="ECO:0000313" key="2">
    <source>
        <dbReference type="EMBL" id="CAF1526313.1"/>
    </source>
</evidence>
<dbReference type="AlphaFoldDB" id="A0A815VCD8"/>
<accession>A0A815VCD8</accession>
<feature type="non-terminal residue" evidence="2">
    <location>
        <position position="1"/>
    </location>
</feature>
<comment type="caution">
    <text evidence="2">The sequence shown here is derived from an EMBL/GenBank/DDBJ whole genome shotgun (WGS) entry which is preliminary data.</text>
</comment>
<reference evidence="2" key="1">
    <citation type="submission" date="2021-02" db="EMBL/GenBank/DDBJ databases">
        <authorList>
            <person name="Nowell W R."/>
        </authorList>
    </citation>
    <scope>NUCLEOTIDE SEQUENCE</scope>
</reference>